<proteinExistence type="predicted"/>
<dbReference type="Proteomes" id="UP000249700">
    <property type="component" value="Unassembled WGS sequence"/>
</dbReference>
<accession>A0A328XMV7</accession>
<gene>
    <name evidence="1" type="ORF">BCL93_11622</name>
</gene>
<name>A0A328XMV7_9GAMM</name>
<dbReference type="EMBL" id="QLSX01000016">
    <property type="protein sequence ID" value="RAR57089.1"/>
    <property type="molecule type" value="Genomic_DNA"/>
</dbReference>
<comment type="caution">
    <text evidence="1">The sequence shown here is derived from an EMBL/GenBank/DDBJ whole genome shotgun (WGS) entry which is preliminary data.</text>
</comment>
<dbReference type="AlphaFoldDB" id="A0A328XMV7"/>
<protein>
    <submittedName>
        <fullName evidence="1">Uncharacterized protein</fullName>
    </submittedName>
</protein>
<evidence type="ECO:0000313" key="2">
    <source>
        <dbReference type="Proteomes" id="UP000249700"/>
    </source>
</evidence>
<reference evidence="1 2" key="1">
    <citation type="submission" date="2018-06" db="EMBL/GenBank/DDBJ databases">
        <title>Comparative analysis of microorganisms from saline springs in Andes Mountain Range, Colombia.</title>
        <authorList>
            <person name="Rubin E."/>
        </authorList>
    </citation>
    <scope>NUCLEOTIDE SEQUENCE [LARGE SCALE GENOMIC DNA]</scope>
    <source>
        <strain evidence="1 2">USBA-857</strain>
    </source>
</reference>
<evidence type="ECO:0000313" key="1">
    <source>
        <dbReference type="EMBL" id="RAR57089.1"/>
    </source>
</evidence>
<organism evidence="1 2">
    <name type="scientific">Onishia taeanensis</name>
    <dbReference type="NCBI Taxonomy" id="284577"/>
    <lineage>
        <taxon>Bacteria</taxon>
        <taxon>Pseudomonadati</taxon>
        <taxon>Pseudomonadota</taxon>
        <taxon>Gammaproteobacteria</taxon>
        <taxon>Oceanospirillales</taxon>
        <taxon>Halomonadaceae</taxon>
        <taxon>Onishia</taxon>
    </lineage>
</organism>
<sequence>MFWITVCSTASCSSSALPPWCCKSCSSNTVLTVSLRTLERACESYCQALAAEDKATVRFETPPREQLQIDFGSRQITIGNEAIKIYLFVTTLGYPRRHYAHSFRHERQLV</sequence>